<dbReference type="RefSeq" id="WP_193916599.1">
    <property type="nucleotide sequence ID" value="NZ_JADEWL010000004.1"/>
</dbReference>
<dbReference type="Gene3D" id="2.60.40.1190">
    <property type="match status" value="1"/>
</dbReference>
<dbReference type="AlphaFoldDB" id="A0A8J7JYP3"/>
<comment type="caution">
    <text evidence="1">The sequence shown here is derived from an EMBL/GenBank/DDBJ whole genome shotgun (WGS) entry which is preliminary data.</text>
</comment>
<proteinExistence type="predicted"/>
<reference evidence="1" key="1">
    <citation type="submission" date="2020-10" db="EMBL/GenBank/DDBJ databases">
        <authorList>
            <person name="Castelo-Branco R."/>
            <person name="Eusebio N."/>
            <person name="Adriana R."/>
            <person name="Vieira A."/>
            <person name="Brugerolle De Fraissinette N."/>
            <person name="Rezende De Castro R."/>
            <person name="Schneider M.P."/>
            <person name="Vasconcelos V."/>
            <person name="Leao P.N."/>
        </authorList>
    </citation>
    <scope>NUCLEOTIDE SEQUENCE</scope>
    <source>
        <strain evidence="1">LEGE 06105</strain>
    </source>
</reference>
<organism evidence="1 2">
    <name type="scientific">Plectonema cf. radiosum LEGE 06105</name>
    <dbReference type="NCBI Taxonomy" id="945769"/>
    <lineage>
        <taxon>Bacteria</taxon>
        <taxon>Bacillati</taxon>
        <taxon>Cyanobacteriota</taxon>
        <taxon>Cyanophyceae</taxon>
        <taxon>Oscillatoriophycideae</taxon>
        <taxon>Oscillatoriales</taxon>
        <taxon>Microcoleaceae</taxon>
        <taxon>Plectonema</taxon>
    </lineage>
</organism>
<dbReference type="Proteomes" id="UP000620559">
    <property type="component" value="Unassembled WGS sequence"/>
</dbReference>
<keyword evidence="2" id="KW-1185">Reference proteome</keyword>
<dbReference type="EMBL" id="JADEWL010000004">
    <property type="protein sequence ID" value="MBE9211546.1"/>
    <property type="molecule type" value="Genomic_DNA"/>
</dbReference>
<dbReference type="CDD" id="cd09627">
    <property type="entry name" value="DOMON_murB_like"/>
    <property type="match status" value="1"/>
</dbReference>
<gene>
    <name evidence="1" type="ORF">IQ247_02250</name>
</gene>
<evidence type="ECO:0000313" key="1">
    <source>
        <dbReference type="EMBL" id="MBE9211546.1"/>
    </source>
</evidence>
<sequence>MRNHAFSLQPFEPTKTDLQITGEIIRLNHTLTVNYALKGDLEQIEIPPVVDIPTRKDGLWETTCFEFFLGKYNSTHYWEFNFSPSGDWNVYRFERYREVMELEHRVDSLPFNVLRDSNALFISLEFNMHCLTSIDRNFDVSITAVIKEKNRDMSYWALTHCGKEADFHLRDSFLFYV</sequence>
<evidence type="ECO:0000313" key="2">
    <source>
        <dbReference type="Proteomes" id="UP000620559"/>
    </source>
</evidence>
<protein>
    <submittedName>
        <fullName evidence="1">DOMON-like domain-containing protein</fullName>
    </submittedName>
</protein>
<accession>A0A8J7JYP3</accession>
<name>A0A8J7JYP3_9CYAN</name>